<feature type="domain" description="BON" evidence="2">
    <location>
        <begin position="121"/>
        <end position="188"/>
    </location>
</feature>
<dbReference type="PROSITE" id="PS51257">
    <property type="entry name" value="PROKAR_LIPOPROTEIN"/>
    <property type="match status" value="1"/>
</dbReference>
<dbReference type="NCBIfam" id="NF008247">
    <property type="entry name" value="PRK11023.1"/>
    <property type="match status" value="1"/>
</dbReference>
<dbReference type="Proteomes" id="UP000651977">
    <property type="component" value="Unassembled WGS sequence"/>
</dbReference>
<evidence type="ECO:0000259" key="2">
    <source>
        <dbReference type="PROSITE" id="PS50914"/>
    </source>
</evidence>
<dbReference type="SMART" id="SM00749">
    <property type="entry name" value="BON"/>
    <property type="match status" value="2"/>
</dbReference>
<dbReference type="RefSeq" id="WP_055732813.1">
    <property type="nucleotide sequence ID" value="NZ_BMDY01000003.1"/>
</dbReference>
<dbReference type="Gene3D" id="3.30.1340.30">
    <property type="match status" value="1"/>
</dbReference>
<dbReference type="EMBL" id="BMDY01000003">
    <property type="protein sequence ID" value="GGA96471.1"/>
    <property type="molecule type" value="Genomic_DNA"/>
</dbReference>
<dbReference type="PROSITE" id="PS50914">
    <property type="entry name" value="BON"/>
    <property type="match status" value="2"/>
</dbReference>
<sequence length="190" mass="20505">MLRIISIIILAGLLQACAGAIVVGAGVAAGAATDRRSVGTQIDDQTIELQVLNALGKSEEIWRSSKLSVVVLNGRVLVLGQTPNEQSLNQITQIARNVKGVEQVLNEVRLKQPVPLSVRSSDSWITTKIKFKIYEDSELPPGKIKVITEDSEVFLIGVVTAAEERKAVDIARHENGVSKVIKVFELVEAG</sequence>
<dbReference type="InterPro" id="IPR051686">
    <property type="entry name" value="Lipoprotein_DolP"/>
</dbReference>
<accession>A0ABQ1HZ28</accession>
<dbReference type="InterPro" id="IPR007055">
    <property type="entry name" value="BON_dom"/>
</dbReference>
<dbReference type="Pfam" id="PF04972">
    <property type="entry name" value="BON"/>
    <property type="match status" value="2"/>
</dbReference>
<reference evidence="4" key="1">
    <citation type="journal article" date="2019" name="Int. J. Syst. Evol. Microbiol.">
        <title>The Global Catalogue of Microorganisms (GCM) 10K type strain sequencing project: providing services to taxonomists for standard genome sequencing and annotation.</title>
        <authorList>
            <consortium name="The Broad Institute Genomics Platform"/>
            <consortium name="The Broad Institute Genome Sequencing Center for Infectious Disease"/>
            <person name="Wu L."/>
            <person name="Ma J."/>
        </authorList>
    </citation>
    <scope>NUCLEOTIDE SEQUENCE [LARGE SCALE GENOMIC DNA]</scope>
    <source>
        <strain evidence="4">CGMCC 1.10131</strain>
    </source>
</reference>
<evidence type="ECO:0000313" key="4">
    <source>
        <dbReference type="Proteomes" id="UP000651977"/>
    </source>
</evidence>
<feature type="domain" description="BON" evidence="2">
    <location>
        <begin position="43"/>
        <end position="112"/>
    </location>
</feature>
<dbReference type="PANTHER" id="PTHR34606:SF4">
    <property type="entry name" value="OUTER MEMBRANE LIPOPROTEIN DOLP"/>
    <property type="match status" value="1"/>
</dbReference>
<evidence type="ECO:0000256" key="1">
    <source>
        <dbReference type="ARBA" id="ARBA00022729"/>
    </source>
</evidence>
<dbReference type="InterPro" id="IPR014004">
    <property type="entry name" value="Transpt-assoc_nodulatn_dom_bac"/>
</dbReference>
<name>A0ABQ1HZ28_9ALTE</name>
<keyword evidence="1" id="KW-0732">Signal</keyword>
<protein>
    <submittedName>
        <fullName evidence="3">BON domain-containing protein</fullName>
    </submittedName>
</protein>
<keyword evidence="4" id="KW-1185">Reference proteome</keyword>
<proteinExistence type="predicted"/>
<dbReference type="PANTHER" id="PTHR34606">
    <property type="entry name" value="BON DOMAIN-CONTAINING PROTEIN"/>
    <property type="match status" value="1"/>
</dbReference>
<organism evidence="3 4">
    <name type="scientific">Agarivorans gilvus</name>
    <dbReference type="NCBI Taxonomy" id="680279"/>
    <lineage>
        <taxon>Bacteria</taxon>
        <taxon>Pseudomonadati</taxon>
        <taxon>Pseudomonadota</taxon>
        <taxon>Gammaproteobacteria</taxon>
        <taxon>Alteromonadales</taxon>
        <taxon>Alteromonadaceae</taxon>
        <taxon>Agarivorans</taxon>
    </lineage>
</organism>
<evidence type="ECO:0000313" key="3">
    <source>
        <dbReference type="EMBL" id="GGA96471.1"/>
    </source>
</evidence>
<gene>
    <name evidence="3" type="ORF">GCM10007414_06780</name>
</gene>
<comment type="caution">
    <text evidence="3">The sequence shown here is derived from an EMBL/GenBank/DDBJ whole genome shotgun (WGS) entry which is preliminary data.</text>
</comment>